<evidence type="ECO:0000313" key="7">
    <source>
        <dbReference type="EMBL" id="MBU7599468.1"/>
    </source>
</evidence>
<keyword evidence="4 6" id="KW-1133">Transmembrane helix</keyword>
<keyword evidence="8" id="KW-1185">Reference proteome</keyword>
<feature type="transmembrane region" description="Helical" evidence="6">
    <location>
        <begin position="44"/>
        <end position="66"/>
    </location>
</feature>
<evidence type="ECO:0000256" key="3">
    <source>
        <dbReference type="ARBA" id="ARBA00022692"/>
    </source>
</evidence>
<dbReference type="NCBIfam" id="NF037979">
    <property type="entry name" value="Na_transp"/>
    <property type="match status" value="1"/>
</dbReference>
<evidence type="ECO:0000256" key="6">
    <source>
        <dbReference type="SAM" id="Phobius"/>
    </source>
</evidence>
<name>A0A949JG27_9ACTN</name>
<dbReference type="RefSeq" id="WP_211039276.1">
    <property type="nucleotide sequence ID" value="NZ_JAELVF020000001.1"/>
</dbReference>
<dbReference type="InterPro" id="IPR037272">
    <property type="entry name" value="SNS_sf"/>
</dbReference>
<keyword evidence="5 6" id="KW-0472">Membrane</keyword>
<dbReference type="SUPFAM" id="SSF161070">
    <property type="entry name" value="SNF-like"/>
    <property type="match status" value="1"/>
</dbReference>
<feature type="transmembrane region" description="Helical" evidence="6">
    <location>
        <begin position="317"/>
        <end position="345"/>
    </location>
</feature>
<keyword evidence="3 6" id="KW-0812">Transmembrane</keyword>
<dbReference type="CDD" id="cd10334">
    <property type="entry name" value="SLC6sbd_u1"/>
    <property type="match status" value="1"/>
</dbReference>
<dbReference type="GO" id="GO:0016020">
    <property type="term" value="C:membrane"/>
    <property type="evidence" value="ECO:0007669"/>
    <property type="project" value="UniProtKB-SubCell"/>
</dbReference>
<dbReference type="PROSITE" id="PS50267">
    <property type="entry name" value="NA_NEUROTRAN_SYMP_3"/>
    <property type="match status" value="1"/>
</dbReference>
<feature type="transmembrane region" description="Helical" evidence="6">
    <location>
        <begin position="357"/>
        <end position="374"/>
    </location>
</feature>
<organism evidence="7 8">
    <name type="scientific">Streptomyces tardus</name>
    <dbReference type="NCBI Taxonomy" id="2780544"/>
    <lineage>
        <taxon>Bacteria</taxon>
        <taxon>Bacillati</taxon>
        <taxon>Actinomycetota</taxon>
        <taxon>Actinomycetes</taxon>
        <taxon>Kitasatosporales</taxon>
        <taxon>Streptomycetaceae</taxon>
        <taxon>Streptomyces</taxon>
    </lineage>
</organism>
<feature type="transmembrane region" description="Helical" evidence="6">
    <location>
        <begin position="389"/>
        <end position="409"/>
    </location>
</feature>
<accession>A0A949JG27</accession>
<gene>
    <name evidence="7" type="ORF">JGS22_018045</name>
</gene>
<feature type="transmembrane region" description="Helical" evidence="6">
    <location>
        <begin position="268"/>
        <end position="286"/>
    </location>
</feature>
<keyword evidence="2" id="KW-0813">Transport</keyword>
<comment type="subcellular location">
    <subcellularLocation>
        <location evidence="1">Membrane</location>
        <topology evidence="1">Multi-pass membrane protein</topology>
    </subcellularLocation>
</comment>
<evidence type="ECO:0000256" key="2">
    <source>
        <dbReference type="ARBA" id="ARBA00022448"/>
    </source>
</evidence>
<sequence>MATKPREQWGSRYGFLIAAIGSAIGLGNIWRFPAEAYRNGGGAFVLPYLIALVSAGLPLLILEYTIGRRYRKSAPAAYRAMAKPAQFIGWWQVAICFVIATYYAVILAWAVRFIGFSFGEKWGDDPDGFLFDTFLQRADTPGSFGGFVPGVFWPLLVIWVITLVILGLGVRRGIETANKIFVPMLVVFFLILVVRALTLDGAVEGLNAFFTPDWDALTDGDVWVAAYGQIFFSLSVGFGIMITYASYLRSRSDLSGSAMVAGLSNSSFELLAGIGVFSTLGFMAQASGLRIEELVSDGVGLAFVAFPTIISQMPAGAFFGFLFFTSLVISGLTSLISIVQVIIAAVEDRTGWGRRRTVAIVGGATALASLLVYPREGGLYFLDIADRFINRYGIALAGLVVLITVGWILRRLKQQQEEADATSAIHLGRWWRFCLGVITPIVLAVFLVDSVRQELNENYEGYSDGFVLAAGWGVAGAALLFGILVSLIPWRHEPEPPPGSVADVEKNERSGS</sequence>
<feature type="transmembrane region" description="Helical" evidence="6">
    <location>
        <begin position="468"/>
        <end position="490"/>
    </location>
</feature>
<feature type="transmembrane region" description="Helical" evidence="6">
    <location>
        <begin position="12"/>
        <end position="32"/>
    </location>
</feature>
<comment type="caution">
    <text evidence="7">The sequence shown here is derived from an EMBL/GenBank/DDBJ whole genome shotgun (WGS) entry which is preliminary data.</text>
</comment>
<protein>
    <submittedName>
        <fullName evidence="7">Sodium-dependent transporter</fullName>
    </submittedName>
</protein>
<evidence type="ECO:0000256" key="1">
    <source>
        <dbReference type="ARBA" id="ARBA00004141"/>
    </source>
</evidence>
<feature type="transmembrane region" description="Helical" evidence="6">
    <location>
        <begin position="87"/>
        <end position="111"/>
    </location>
</feature>
<evidence type="ECO:0000313" key="8">
    <source>
        <dbReference type="Proteomes" id="UP000694501"/>
    </source>
</evidence>
<feature type="transmembrane region" description="Helical" evidence="6">
    <location>
        <begin position="223"/>
        <end position="247"/>
    </location>
</feature>
<evidence type="ECO:0000256" key="4">
    <source>
        <dbReference type="ARBA" id="ARBA00022989"/>
    </source>
</evidence>
<dbReference type="PANTHER" id="PTHR42948">
    <property type="entry name" value="TRANSPORTER"/>
    <property type="match status" value="1"/>
</dbReference>
<feature type="transmembrane region" description="Helical" evidence="6">
    <location>
        <begin position="180"/>
        <end position="203"/>
    </location>
</feature>
<dbReference type="PRINTS" id="PR00176">
    <property type="entry name" value="NANEUSMPORT"/>
</dbReference>
<dbReference type="Proteomes" id="UP000694501">
    <property type="component" value="Unassembled WGS sequence"/>
</dbReference>
<dbReference type="PANTHER" id="PTHR42948:SF1">
    <property type="entry name" value="TRANSPORTER"/>
    <property type="match status" value="1"/>
</dbReference>
<reference evidence="7" key="1">
    <citation type="submission" date="2021-06" db="EMBL/GenBank/DDBJ databases">
        <title>Sequencing of actinobacteria type strains.</title>
        <authorList>
            <person name="Nguyen G.-S."/>
            <person name="Wentzel A."/>
        </authorList>
    </citation>
    <scope>NUCLEOTIDE SEQUENCE</scope>
    <source>
        <strain evidence="7">P38-E01</strain>
    </source>
</reference>
<proteinExistence type="predicted"/>
<dbReference type="EMBL" id="JAELVF020000001">
    <property type="protein sequence ID" value="MBU7599468.1"/>
    <property type="molecule type" value="Genomic_DNA"/>
</dbReference>
<dbReference type="AlphaFoldDB" id="A0A949JG27"/>
<feature type="transmembrane region" description="Helical" evidence="6">
    <location>
        <begin position="430"/>
        <end position="448"/>
    </location>
</feature>
<dbReference type="InterPro" id="IPR000175">
    <property type="entry name" value="Na/ntran_symport"/>
</dbReference>
<dbReference type="Pfam" id="PF00209">
    <property type="entry name" value="SNF"/>
    <property type="match status" value="2"/>
</dbReference>
<feature type="transmembrane region" description="Helical" evidence="6">
    <location>
        <begin position="151"/>
        <end position="168"/>
    </location>
</feature>
<evidence type="ECO:0000256" key="5">
    <source>
        <dbReference type="ARBA" id="ARBA00023136"/>
    </source>
</evidence>